<reference evidence="1 2" key="1">
    <citation type="submission" date="2017-05" db="EMBL/GenBank/DDBJ databases">
        <title>The Genome Sequence of Enterococcus faecium 2D5_DIV0622.</title>
        <authorList>
            <consortium name="The Broad Institute Genomics Platform"/>
            <consortium name="The Broad Institute Genomic Center for Infectious Diseases"/>
            <person name="Earl A."/>
            <person name="Manson A."/>
            <person name="Schwartman J."/>
            <person name="Gilmore M."/>
            <person name="Abouelleil A."/>
            <person name="Cao P."/>
            <person name="Chapman S."/>
            <person name="Cusick C."/>
            <person name="Shea T."/>
            <person name="Young S."/>
            <person name="Neafsey D."/>
            <person name="Nusbaum C."/>
            <person name="Birren B."/>
        </authorList>
    </citation>
    <scope>NUCLEOTIDE SEQUENCE [LARGE SCALE GENOMIC DNA]</scope>
    <source>
        <strain evidence="1 2">2D5_DIV0622</strain>
    </source>
</reference>
<dbReference type="RefSeq" id="WP_162781953.1">
    <property type="nucleotide sequence ID" value="NZ_JAKUDU010000025.1"/>
</dbReference>
<comment type="caution">
    <text evidence="1">The sequence shown here is derived from an EMBL/GenBank/DDBJ whole genome shotgun (WGS) entry which is preliminary data.</text>
</comment>
<evidence type="ECO:0008006" key="3">
    <source>
        <dbReference type="Google" id="ProtNLM"/>
    </source>
</evidence>
<accession>A0A200I3W5</accession>
<organism evidence="1 2">
    <name type="scientific">Enterococcus cecorum</name>
    <dbReference type="NCBI Taxonomy" id="44008"/>
    <lineage>
        <taxon>Bacteria</taxon>
        <taxon>Bacillati</taxon>
        <taxon>Bacillota</taxon>
        <taxon>Bacilli</taxon>
        <taxon>Lactobacillales</taxon>
        <taxon>Enterococcaceae</taxon>
        <taxon>Enterococcus</taxon>
    </lineage>
</organism>
<evidence type="ECO:0000313" key="1">
    <source>
        <dbReference type="EMBL" id="OUZ18955.1"/>
    </source>
</evidence>
<name>A0A200I3W5_9ENTE</name>
<protein>
    <recommendedName>
        <fullName evidence="3">DUF2273 domain-containing protein</fullName>
    </recommendedName>
</protein>
<dbReference type="AlphaFoldDB" id="A0A200I3W5"/>
<evidence type="ECO:0000313" key="2">
    <source>
        <dbReference type="Proteomes" id="UP000196503"/>
    </source>
</evidence>
<dbReference type="Proteomes" id="UP000196503">
    <property type="component" value="Unassembled WGS sequence"/>
</dbReference>
<dbReference type="EMBL" id="NIBL01000001">
    <property type="protein sequence ID" value="OUZ18955.1"/>
    <property type="molecule type" value="Genomic_DNA"/>
</dbReference>
<sequence length="56" mass="6220">MTKKRILLLGLLIGAFIATIAKPVVTLFIAIVVMLLLILDFDEYCLKGADQHGKNY</sequence>
<proteinExistence type="predicted"/>
<gene>
    <name evidence="1" type="ORF">A5869_000603</name>
</gene>